<dbReference type="Pfam" id="PF07730">
    <property type="entry name" value="HisKA_3"/>
    <property type="match status" value="1"/>
</dbReference>
<keyword evidence="10" id="KW-0812">Transmembrane</keyword>
<evidence type="ECO:0000256" key="4">
    <source>
        <dbReference type="ARBA" id="ARBA00022679"/>
    </source>
</evidence>
<dbReference type="InterPro" id="IPR003594">
    <property type="entry name" value="HATPase_dom"/>
</dbReference>
<dbReference type="RefSeq" id="WP_003888131.1">
    <property type="nucleotide sequence ID" value="NZ_ANBO01000010.1"/>
</dbReference>
<keyword evidence="7" id="KW-0067">ATP-binding</keyword>
<feature type="transmembrane region" description="Helical" evidence="10">
    <location>
        <begin position="57"/>
        <end position="80"/>
    </location>
</feature>
<feature type="transmembrane region" description="Helical" evidence="10">
    <location>
        <begin position="182"/>
        <end position="204"/>
    </location>
</feature>
<gene>
    <name evidence="13" type="ORF">MPHL21000_12925</name>
</gene>
<dbReference type="CDD" id="cd16917">
    <property type="entry name" value="HATPase_UhpB-NarQ-NarX-like"/>
    <property type="match status" value="1"/>
</dbReference>
<evidence type="ECO:0000256" key="2">
    <source>
        <dbReference type="ARBA" id="ARBA00012438"/>
    </source>
</evidence>
<dbReference type="InterPro" id="IPR011712">
    <property type="entry name" value="Sig_transdc_His_kin_sub3_dim/P"/>
</dbReference>
<keyword evidence="6 13" id="KW-0418">Kinase</keyword>
<evidence type="ECO:0000313" key="14">
    <source>
        <dbReference type="Proteomes" id="UP000325690"/>
    </source>
</evidence>
<feature type="transmembrane region" description="Helical" evidence="10">
    <location>
        <begin position="30"/>
        <end position="51"/>
    </location>
</feature>
<accession>A0A5N5V2N6</accession>
<feature type="compositionally biased region" description="Low complexity" evidence="9">
    <location>
        <begin position="1"/>
        <end position="14"/>
    </location>
</feature>
<evidence type="ECO:0000259" key="11">
    <source>
        <dbReference type="Pfam" id="PF02518"/>
    </source>
</evidence>
<evidence type="ECO:0000256" key="10">
    <source>
        <dbReference type="SAM" id="Phobius"/>
    </source>
</evidence>
<dbReference type="InterPro" id="IPR050482">
    <property type="entry name" value="Sensor_HK_TwoCompSys"/>
</dbReference>
<organism evidence="13 14">
    <name type="scientific">Mycolicibacterium phlei DSM 43239 = CCUG 21000</name>
    <dbReference type="NCBI Taxonomy" id="1226750"/>
    <lineage>
        <taxon>Bacteria</taxon>
        <taxon>Bacillati</taxon>
        <taxon>Actinomycetota</taxon>
        <taxon>Actinomycetes</taxon>
        <taxon>Mycobacteriales</taxon>
        <taxon>Mycobacteriaceae</taxon>
        <taxon>Mycolicibacterium</taxon>
    </lineage>
</organism>
<protein>
    <recommendedName>
        <fullName evidence="2">histidine kinase</fullName>
        <ecNumber evidence="2">2.7.13.3</ecNumber>
    </recommendedName>
</protein>
<sequence>MVTVPTTDAGTTPVTPAPPGEPAPGRSRPIGVVPTASMITGAAIASVWFWIPLTILIGGISSIPSGIGFALAAVVFVYVIRGVDRVERLRSEAVFGMGFAVPPRPVSSYTGFVRWLHQLWLDISSTRFWKVVAHHYLRMLYDMLAVSIAFGLVVFAFLGPAIATAIDNSDDAAGLRFLPVPLAWLLSVVALVAAAAILVLAPALDAKIDRWLLPPSPTALLKHQVSALAEARQGAVSSAQTERHRIERDLHDSVQPRLVSLAMTIGLAQTKLDTDLPAAKTLIAEAHDDAKSALAELRNVVRGIAPTILADRGLDAALSSVVQRSTVPTTLDVQLPQRLPDEVEACAYFVVAEALTNIAKHAHATQAVVTVRYDEATRQLTVSVFDNGVGGARVTADADATGLRGLEERVRAAHGTFTVSSPPSGPTIITAVLPCAS</sequence>
<evidence type="ECO:0000256" key="8">
    <source>
        <dbReference type="ARBA" id="ARBA00023012"/>
    </source>
</evidence>
<dbReference type="Gene3D" id="3.30.565.10">
    <property type="entry name" value="Histidine kinase-like ATPase, C-terminal domain"/>
    <property type="match status" value="1"/>
</dbReference>
<dbReference type="SUPFAM" id="SSF55874">
    <property type="entry name" value="ATPase domain of HSP90 chaperone/DNA topoisomerase II/histidine kinase"/>
    <property type="match status" value="1"/>
</dbReference>
<dbReference type="Proteomes" id="UP000325690">
    <property type="component" value="Unassembled WGS sequence"/>
</dbReference>
<dbReference type="PANTHER" id="PTHR24421">
    <property type="entry name" value="NITRATE/NITRITE SENSOR PROTEIN NARX-RELATED"/>
    <property type="match status" value="1"/>
</dbReference>
<evidence type="ECO:0000256" key="7">
    <source>
        <dbReference type="ARBA" id="ARBA00022840"/>
    </source>
</evidence>
<comment type="catalytic activity">
    <reaction evidence="1">
        <text>ATP + protein L-histidine = ADP + protein N-phospho-L-histidine.</text>
        <dbReference type="EC" id="2.7.13.3"/>
    </reaction>
</comment>
<dbReference type="EC" id="2.7.13.3" evidence="2"/>
<feature type="region of interest" description="Disordered" evidence="9">
    <location>
        <begin position="1"/>
        <end position="27"/>
    </location>
</feature>
<evidence type="ECO:0000256" key="6">
    <source>
        <dbReference type="ARBA" id="ARBA00022777"/>
    </source>
</evidence>
<dbReference type="GO" id="GO:0005524">
    <property type="term" value="F:ATP binding"/>
    <property type="evidence" value="ECO:0007669"/>
    <property type="project" value="UniProtKB-KW"/>
</dbReference>
<keyword evidence="4" id="KW-0808">Transferase</keyword>
<evidence type="ECO:0000313" key="13">
    <source>
        <dbReference type="EMBL" id="KAB7755938.1"/>
    </source>
</evidence>
<evidence type="ECO:0000256" key="9">
    <source>
        <dbReference type="SAM" id="MobiDB-lite"/>
    </source>
</evidence>
<dbReference type="GO" id="GO:0046983">
    <property type="term" value="F:protein dimerization activity"/>
    <property type="evidence" value="ECO:0007669"/>
    <property type="project" value="InterPro"/>
</dbReference>
<evidence type="ECO:0000259" key="12">
    <source>
        <dbReference type="Pfam" id="PF07730"/>
    </source>
</evidence>
<name>A0A5N5V2N6_MYCPH</name>
<comment type="caution">
    <text evidence="13">The sequence shown here is derived from an EMBL/GenBank/DDBJ whole genome shotgun (WGS) entry which is preliminary data.</text>
</comment>
<evidence type="ECO:0000256" key="5">
    <source>
        <dbReference type="ARBA" id="ARBA00022741"/>
    </source>
</evidence>
<dbReference type="EMBL" id="ANBP01000015">
    <property type="protein sequence ID" value="KAB7755938.1"/>
    <property type="molecule type" value="Genomic_DNA"/>
</dbReference>
<feature type="domain" description="Signal transduction histidine kinase subgroup 3 dimerisation and phosphoacceptor" evidence="12">
    <location>
        <begin position="242"/>
        <end position="307"/>
    </location>
</feature>
<feature type="transmembrane region" description="Helical" evidence="10">
    <location>
        <begin position="140"/>
        <end position="162"/>
    </location>
</feature>
<dbReference type="GO" id="GO:0000155">
    <property type="term" value="F:phosphorelay sensor kinase activity"/>
    <property type="evidence" value="ECO:0007669"/>
    <property type="project" value="InterPro"/>
</dbReference>
<keyword evidence="3" id="KW-0597">Phosphoprotein</keyword>
<keyword evidence="8" id="KW-0902">Two-component regulatory system</keyword>
<feature type="domain" description="Histidine kinase/HSP90-like ATPase" evidence="11">
    <location>
        <begin position="348"/>
        <end position="435"/>
    </location>
</feature>
<dbReference type="Pfam" id="PF02518">
    <property type="entry name" value="HATPase_c"/>
    <property type="match status" value="1"/>
</dbReference>
<dbReference type="Gene3D" id="1.20.5.1930">
    <property type="match status" value="1"/>
</dbReference>
<keyword evidence="14" id="KW-1185">Reference proteome</keyword>
<keyword evidence="10" id="KW-1133">Transmembrane helix</keyword>
<dbReference type="AlphaFoldDB" id="A0A5N5V2N6"/>
<proteinExistence type="predicted"/>
<dbReference type="InterPro" id="IPR036890">
    <property type="entry name" value="HATPase_C_sf"/>
</dbReference>
<evidence type="ECO:0000256" key="3">
    <source>
        <dbReference type="ARBA" id="ARBA00022553"/>
    </source>
</evidence>
<reference evidence="13 14" key="1">
    <citation type="submission" date="2012-10" db="EMBL/GenBank/DDBJ databases">
        <title>The draft sequence of the Mycobacterium pheli genome.</title>
        <authorList>
            <person name="Pettersson B.M.F."/>
            <person name="Das S."/>
            <person name="Dasgupta S."/>
            <person name="Bhattacharya A."/>
            <person name="Kirsebom L.A."/>
        </authorList>
    </citation>
    <scope>NUCLEOTIDE SEQUENCE [LARGE SCALE GENOMIC DNA]</scope>
    <source>
        <strain evidence="13 14">CCUG 21000</strain>
    </source>
</reference>
<dbReference type="PANTHER" id="PTHR24421:SF10">
    <property type="entry name" value="NITRATE_NITRITE SENSOR PROTEIN NARQ"/>
    <property type="match status" value="1"/>
</dbReference>
<dbReference type="GeneID" id="74304195"/>
<keyword evidence="10" id="KW-0472">Membrane</keyword>
<evidence type="ECO:0000256" key="1">
    <source>
        <dbReference type="ARBA" id="ARBA00000085"/>
    </source>
</evidence>
<dbReference type="GO" id="GO:0016020">
    <property type="term" value="C:membrane"/>
    <property type="evidence" value="ECO:0007669"/>
    <property type="project" value="InterPro"/>
</dbReference>
<keyword evidence="5" id="KW-0547">Nucleotide-binding</keyword>